<evidence type="ECO:0000313" key="7">
    <source>
        <dbReference type="Proteomes" id="UP000253872"/>
    </source>
</evidence>
<evidence type="ECO:0000256" key="2">
    <source>
        <dbReference type="ARBA" id="ARBA00022692"/>
    </source>
</evidence>
<dbReference type="Pfam" id="PF04279">
    <property type="entry name" value="IspA"/>
    <property type="match status" value="1"/>
</dbReference>
<dbReference type="NCBIfam" id="NF001324">
    <property type="entry name" value="PRK00259.1-2"/>
    <property type="match status" value="1"/>
</dbReference>
<comment type="caution">
    <text evidence="6">The sequence shown here is derived from an EMBL/GenBank/DDBJ whole genome shotgun (WGS) entry which is preliminary data.</text>
</comment>
<dbReference type="HAMAP" id="MF_00189">
    <property type="entry name" value="YciB"/>
    <property type="match status" value="1"/>
</dbReference>
<feature type="transmembrane region" description="Helical" evidence="5">
    <location>
        <begin position="20"/>
        <end position="40"/>
    </location>
</feature>
<dbReference type="STRING" id="1035839.GCA_000238795_00493"/>
<keyword evidence="1 5" id="KW-1003">Cell membrane</keyword>
<dbReference type="Proteomes" id="UP000253872">
    <property type="component" value="Unassembled WGS sequence"/>
</dbReference>
<evidence type="ECO:0000256" key="5">
    <source>
        <dbReference type="HAMAP-Rule" id="MF_00189"/>
    </source>
</evidence>
<comment type="subcellular location">
    <subcellularLocation>
        <location evidence="5">Cell inner membrane</location>
        <topology evidence="5">Multi-pass membrane protein</topology>
    </subcellularLocation>
</comment>
<keyword evidence="3 5" id="KW-1133">Transmembrane helix</keyword>
<comment type="similarity">
    <text evidence="5">Belongs to the YciB family.</text>
</comment>
<dbReference type="InterPro" id="IPR006008">
    <property type="entry name" value="YciB"/>
</dbReference>
<evidence type="ECO:0000256" key="4">
    <source>
        <dbReference type="ARBA" id="ARBA00023136"/>
    </source>
</evidence>
<comment type="function">
    <text evidence="5">Plays a role in cell envelope biogenesis, maintenance of cell envelope integrity and membrane homeostasis.</text>
</comment>
<dbReference type="RefSeq" id="WP_111402496.1">
    <property type="nucleotide sequence ID" value="NZ_QEPN01000002.1"/>
</dbReference>
<dbReference type="PANTHER" id="PTHR36917:SF1">
    <property type="entry name" value="INNER MEMBRANE-SPANNING PROTEIN YCIB"/>
    <property type="match status" value="1"/>
</dbReference>
<sequence>MKQLIEFIPLILFFIVYKLFGTQEAAIVLVVATLVQLVVLKKLYGKIEKMQLFIAGFVVVFGGLTAYFNNDEFLKWKVTLINALFALALLFSQFVLKNPLIKHILGKEIRLPDAVWAKLNLGWAGFFILCMLLNLYVSYYLSSDAWYTFKVFGLTGLSLVATLVTGIFIYPYLKEQEKS</sequence>
<dbReference type="AlphaFoldDB" id="A0A369YKL8"/>
<evidence type="ECO:0000313" key="6">
    <source>
        <dbReference type="EMBL" id="RDE73325.1"/>
    </source>
</evidence>
<feature type="transmembrane region" description="Helical" evidence="5">
    <location>
        <begin position="151"/>
        <end position="173"/>
    </location>
</feature>
<dbReference type="EMBL" id="QEPN01000002">
    <property type="protein sequence ID" value="RDE73325.1"/>
    <property type="molecule type" value="Genomic_DNA"/>
</dbReference>
<dbReference type="PANTHER" id="PTHR36917">
    <property type="entry name" value="INTRACELLULAR SEPTATION PROTEIN A-RELATED"/>
    <property type="match status" value="1"/>
</dbReference>
<reference evidence="6 7" key="1">
    <citation type="submission" date="2018-05" db="EMBL/GenBank/DDBJ databases">
        <title>Draft Genome Sequences for a Diverse set of 7 Haemophilus Species.</title>
        <authorList>
            <person name="Nichols M."/>
            <person name="Topaz N."/>
            <person name="Wang X."/>
            <person name="Wang X."/>
            <person name="Boxrud D."/>
        </authorList>
    </citation>
    <scope>NUCLEOTIDE SEQUENCE [LARGE SCALE GENOMIC DNA]</scope>
    <source>
        <strain evidence="6 7">C2002001239</strain>
    </source>
</reference>
<feature type="transmembrane region" description="Helical" evidence="5">
    <location>
        <begin position="52"/>
        <end position="70"/>
    </location>
</feature>
<dbReference type="NCBIfam" id="TIGR00997">
    <property type="entry name" value="ispZ"/>
    <property type="match status" value="1"/>
</dbReference>
<accession>A0A369YKL8</accession>
<protein>
    <recommendedName>
        <fullName evidence="5">Inner membrane-spanning protein YciB</fullName>
    </recommendedName>
</protein>
<feature type="transmembrane region" description="Helical" evidence="5">
    <location>
        <begin position="76"/>
        <end position="96"/>
    </location>
</feature>
<proteinExistence type="inferred from homology"/>
<keyword evidence="5" id="KW-0997">Cell inner membrane</keyword>
<evidence type="ECO:0000256" key="3">
    <source>
        <dbReference type="ARBA" id="ARBA00022989"/>
    </source>
</evidence>
<keyword evidence="4 5" id="KW-0472">Membrane</keyword>
<evidence type="ECO:0000256" key="1">
    <source>
        <dbReference type="ARBA" id="ARBA00022475"/>
    </source>
</evidence>
<organism evidence="6 7">
    <name type="scientific">Haemophilus sputorum</name>
    <dbReference type="NCBI Taxonomy" id="1078480"/>
    <lineage>
        <taxon>Bacteria</taxon>
        <taxon>Pseudomonadati</taxon>
        <taxon>Pseudomonadota</taxon>
        <taxon>Gammaproteobacteria</taxon>
        <taxon>Pasteurellales</taxon>
        <taxon>Pasteurellaceae</taxon>
        <taxon>Haemophilus</taxon>
    </lineage>
</organism>
<gene>
    <name evidence="5" type="primary">yciB</name>
    <name evidence="6" type="ORF">DPV93_04355</name>
</gene>
<feature type="transmembrane region" description="Helical" evidence="5">
    <location>
        <begin position="117"/>
        <end position="139"/>
    </location>
</feature>
<keyword evidence="2 5" id="KW-0812">Transmembrane</keyword>
<name>A0A369YKL8_9PAST</name>
<dbReference type="GO" id="GO:0005886">
    <property type="term" value="C:plasma membrane"/>
    <property type="evidence" value="ECO:0007669"/>
    <property type="project" value="UniProtKB-SubCell"/>
</dbReference>